<dbReference type="Proteomes" id="UP000017944">
    <property type="component" value="Unassembled WGS sequence"/>
</dbReference>
<reference evidence="1 2" key="1">
    <citation type="submission" date="2013-10" db="EMBL/GenBank/DDBJ databases">
        <title>Draft genomes and the virulence plasmids of Sd1617 vaccine constructs: WRSd3 and WRSd5.</title>
        <authorList>
            <person name="Aksomboon Vongsawan A."/>
            <person name="Venkatesan M.M."/>
            <person name="Vaisvil B."/>
            <person name="Emel G."/>
            <person name="Kepatral V."/>
            <person name="Sethabutr O."/>
            <person name="Serichantalergs O."/>
            <person name="Mason C."/>
        </authorList>
    </citation>
    <scope>NUCLEOTIDE SEQUENCE [LARGE SCALE GENOMIC DNA]</scope>
    <source>
        <strain evidence="1 2">WRSd3</strain>
    </source>
</reference>
<comment type="caution">
    <text evidence="1">The sequence shown here is derived from an EMBL/GenBank/DDBJ whole genome shotgun (WGS) entry which is preliminary data.</text>
</comment>
<evidence type="ECO:0000313" key="1">
    <source>
        <dbReference type="EMBL" id="ESU80983.1"/>
    </source>
</evidence>
<protein>
    <submittedName>
        <fullName evidence="1">Uncharacterized protein</fullName>
    </submittedName>
</protein>
<proteinExistence type="predicted"/>
<gene>
    <name evidence="1" type="ORF">WRSd3_01051</name>
</gene>
<accession>A0A090NYB7</accession>
<dbReference type="AlphaFoldDB" id="A0A090NYB7"/>
<evidence type="ECO:0000313" key="2">
    <source>
        <dbReference type="Proteomes" id="UP000017944"/>
    </source>
</evidence>
<sequence length="42" mass="4762">MNENFGTQICVNNRQIYVPFVSLLALRPASPYGDAKVNSYDR</sequence>
<name>A0A090NYB7_SHIDY</name>
<dbReference type="EMBL" id="AXUT01000079">
    <property type="protein sequence ID" value="ESU80983.1"/>
    <property type="molecule type" value="Genomic_DNA"/>
</dbReference>
<organism evidence="1 2">
    <name type="scientific">Shigella dysenteriae WRSd3</name>
    <dbReference type="NCBI Taxonomy" id="1401327"/>
    <lineage>
        <taxon>Bacteria</taxon>
        <taxon>Pseudomonadati</taxon>
        <taxon>Pseudomonadota</taxon>
        <taxon>Gammaproteobacteria</taxon>
        <taxon>Enterobacterales</taxon>
        <taxon>Enterobacteriaceae</taxon>
        <taxon>Shigella</taxon>
    </lineage>
</organism>